<dbReference type="AlphaFoldDB" id="A0A0T5PAN1"/>
<dbReference type="PATRIC" id="fig|540747.5.peg.5132"/>
<dbReference type="Pfam" id="PF06568">
    <property type="entry name" value="YjiS-like"/>
    <property type="match status" value="1"/>
</dbReference>
<reference evidence="2 4" key="1">
    <citation type="submission" date="2015-04" db="EMBL/GenBank/DDBJ databases">
        <title>The draft genome sequence of Roseovarius indicus B108T.</title>
        <authorList>
            <person name="Li G."/>
            <person name="Lai Q."/>
            <person name="Shao Z."/>
            <person name="Yan P."/>
        </authorList>
    </citation>
    <scope>NUCLEOTIDE SEQUENCE [LARGE SCALE GENOMIC DNA]</scope>
    <source>
        <strain evidence="2 4">B108</strain>
    </source>
</reference>
<name>A0A0T5PAN1_9RHOB</name>
<evidence type="ECO:0000313" key="3">
    <source>
        <dbReference type="EMBL" id="QEW27100.1"/>
    </source>
</evidence>
<protein>
    <recommendedName>
        <fullName evidence="1">YjiS-like domain-containing protein</fullName>
    </recommendedName>
</protein>
<dbReference type="EMBL" id="LAXI01000005">
    <property type="protein sequence ID" value="KRS18072.1"/>
    <property type="molecule type" value="Genomic_DNA"/>
</dbReference>
<dbReference type="KEGG" id="rid:RIdsm_02909"/>
<evidence type="ECO:0000313" key="2">
    <source>
        <dbReference type="EMBL" id="KRS18072.1"/>
    </source>
</evidence>
<evidence type="ECO:0000313" key="4">
    <source>
        <dbReference type="Proteomes" id="UP000051401"/>
    </source>
</evidence>
<proteinExistence type="predicted"/>
<organism evidence="2 4">
    <name type="scientific">Roseovarius indicus</name>
    <dbReference type="NCBI Taxonomy" id="540747"/>
    <lineage>
        <taxon>Bacteria</taxon>
        <taxon>Pseudomonadati</taxon>
        <taxon>Pseudomonadota</taxon>
        <taxon>Alphaproteobacteria</taxon>
        <taxon>Rhodobacterales</taxon>
        <taxon>Roseobacteraceae</taxon>
        <taxon>Roseovarius</taxon>
    </lineage>
</organism>
<keyword evidence="4" id="KW-1185">Reference proteome</keyword>
<dbReference type="Proteomes" id="UP000051401">
    <property type="component" value="Unassembled WGS sequence"/>
</dbReference>
<gene>
    <name evidence="3" type="ORF">RIdsm_02909</name>
    <name evidence="2" type="ORF">XM52_11030</name>
</gene>
<feature type="domain" description="YjiS-like" evidence="1">
    <location>
        <begin position="51"/>
        <end position="85"/>
    </location>
</feature>
<dbReference type="InterPro" id="IPR009506">
    <property type="entry name" value="YjiS-like"/>
</dbReference>
<evidence type="ECO:0000259" key="1">
    <source>
        <dbReference type="Pfam" id="PF06568"/>
    </source>
</evidence>
<dbReference type="STRING" id="540747.SAMN04488031_101437"/>
<reference evidence="3 5" key="2">
    <citation type="submission" date="2018-08" db="EMBL/GenBank/DDBJ databases">
        <title>Genetic Globetrotter - A new plasmid hitch-hiking vast phylogenetic and geographic distances.</title>
        <authorList>
            <person name="Vollmers J."/>
            <person name="Petersen J."/>
        </authorList>
    </citation>
    <scope>NUCLEOTIDE SEQUENCE [LARGE SCALE GENOMIC DNA]</scope>
    <source>
        <strain evidence="3 5">DSM 26383</strain>
    </source>
</reference>
<sequence length="88" mass="10252">MAARRPSNNLKTKTKLDLKGKTMHVQTTELLPKTTRLGATPDHTVLRRPLQLLADHLRRRRHMRHLESLPDYLLRDIGLTRAEIRKIA</sequence>
<dbReference type="RefSeq" id="WP_057816171.1">
    <property type="nucleotide sequence ID" value="NZ_CP031598.1"/>
</dbReference>
<dbReference type="Proteomes" id="UP000325785">
    <property type="component" value="Chromosome"/>
</dbReference>
<dbReference type="EMBL" id="CP031598">
    <property type="protein sequence ID" value="QEW27100.1"/>
    <property type="molecule type" value="Genomic_DNA"/>
</dbReference>
<accession>A0A0T5PAN1</accession>
<evidence type="ECO:0000313" key="5">
    <source>
        <dbReference type="Proteomes" id="UP000325785"/>
    </source>
</evidence>